<gene>
    <name evidence="2" type="ORF">GCM10023323_52780</name>
</gene>
<feature type="domain" description="DUF397" evidence="1">
    <location>
        <begin position="10"/>
        <end position="63"/>
    </location>
</feature>
<evidence type="ECO:0000313" key="3">
    <source>
        <dbReference type="Proteomes" id="UP001499878"/>
    </source>
</evidence>
<accession>A0ABP9T826</accession>
<evidence type="ECO:0000313" key="2">
    <source>
        <dbReference type="EMBL" id="GAA5213126.1"/>
    </source>
</evidence>
<name>A0ABP9T826_9ACTN</name>
<reference evidence="3" key="1">
    <citation type="journal article" date="2019" name="Int. J. Syst. Evol. Microbiol.">
        <title>The Global Catalogue of Microorganisms (GCM) 10K type strain sequencing project: providing services to taxonomists for standard genome sequencing and annotation.</title>
        <authorList>
            <consortium name="The Broad Institute Genomics Platform"/>
            <consortium name="The Broad Institute Genome Sequencing Center for Infectious Disease"/>
            <person name="Wu L."/>
            <person name="Ma J."/>
        </authorList>
    </citation>
    <scope>NUCLEOTIDE SEQUENCE [LARGE SCALE GENOMIC DNA]</scope>
    <source>
        <strain evidence="3">JCM 18306</strain>
    </source>
</reference>
<dbReference type="EMBL" id="BAABJR010000014">
    <property type="protein sequence ID" value="GAA5213126.1"/>
    <property type="molecule type" value="Genomic_DNA"/>
</dbReference>
<comment type="caution">
    <text evidence="2">The sequence shown here is derived from an EMBL/GenBank/DDBJ whole genome shotgun (WGS) entry which is preliminary data.</text>
</comment>
<protein>
    <submittedName>
        <fullName evidence="2">DUF397 domain-containing protein</fullName>
    </submittedName>
</protein>
<dbReference type="Pfam" id="PF04149">
    <property type="entry name" value="DUF397"/>
    <property type="match status" value="1"/>
</dbReference>
<organism evidence="2 3">
    <name type="scientific">Streptomyces thinghirensis</name>
    <dbReference type="NCBI Taxonomy" id="551547"/>
    <lineage>
        <taxon>Bacteria</taxon>
        <taxon>Bacillati</taxon>
        <taxon>Actinomycetota</taxon>
        <taxon>Actinomycetes</taxon>
        <taxon>Kitasatosporales</taxon>
        <taxon>Streptomycetaceae</taxon>
        <taxon>Streptomyces</taxon>
    </lineage>
</organism>
<evidence type="ECO:0000259" key="1">
    <source>
        <dbReference type="Pfam" id="PF04149"/>
    </source>
</evidence>
<keyword evidence="3" id="KW-1185">Reference proteome</keyword>
<dbReference type="InterPro" id="IPR007278">
    <property type="entry name" value="DUF397"/>
</dbReference>
<proteinExistence type="predicted"/>
<sequence length="67" mass="7208">MRRVMTETVSWRKSSYSGGGDGNTCVEIATLRTRVAIRDSKDPSKGMVTVPVGSFTALVQSLKTVST</sequence>
<dbReference type="Proteomes" id="UP001499878">
    <property type="component" value="Unassembled WGS sequence"/>
</dbReference>